<proteinExistence type="inferred from homology"/>
<comment type="similarity">
    <text evidence="1">Belongs to the NipSnap family.</text>
</comment>
<dbReference type="Proteomes" id="UP001336250">
    <property type="component" value="Unassembled WGS sequence"/>
</dbReference>
<dbReference type="EMBL" id="JAZIBG010000020">
    <property type="protein sequence ID" value="MEF7614038.1"/>
    <property type="molecule type" value="Genomic_DNA"/>
</dbReference>
<organism evidence="3 4">
    <name type="scientific">Aquincola agrisoli</name>
    <dbReference type="NCBI Taxonomy" id="3119538"/>
    <lineage>
        <taxon>Bacteria</taxon>
        <taxon>Pseudomonadati</taxon>
        <taxon>Pseudomonadota</taxon>
        <taxon>Betaproteobacteria</taxon>
        <taxon>Burkholderiales</taxon>
        <taxon>Sphaerotilaceae</taxon>
        <taxon>Aquincola</taxon>
    </lineage>
</organism>
<dbReference type="AlphaFoldDB" id="A0AAW9Q1W2"/>
<name>A0AAW9Q1W2_9BURK</name>
<dbReference type="InterPro" id="IPR012577">
    <property type="entry name" value="NIPSNAP"/>
</dbReference>
<protein>
    <submittedName>
        <fullName evidence="3">NIPSNAP family protein</fullName>
    </submittedName>
</protein>
<dbReference type="PANTHER" id="PTHR21017">
    <property type="entry name" value="NIPSNAP-RELATED"/>
    <property type="match status" value="1"/>
</dbReference>
<evidence type="ECO:0000313" key="3">
    <source>
        <dbReference type="EMBL" id="MEF7614038.1"/>
    </source>
</evidence>
<sequence>MVYEERNYTFQPAHFQRFLKLFEAEGLALMNEHLGGLVGYFVSETGELNTAVHLWAYADLADRERRRAAMWADPRWIAYADKVLPWIVRMETRLLKPTSFSPLR</sequence>
<accession>A0AAW9Q1W2</accession>
<dbReference type="RefSeq" id="WP_332288978.1">
    <property type="nucleotide sequence ID" value="NZ_JAZIBG010000020.1"/>
</dbReference>
<dbReference type="Pfam" id="PF07978">
    <property type="entry name" value="NIPSNAP"/>
    <property type="match status" value="1"/>
</dbReference>
<evidence type="ECO:0000313" key="4">
    <source>
        <dbReference type="Proteomes" id="UP001336250"/>
    </source>
</evidence>
<evidence type="ECO:0000256" key="1">
    <source>
        <dbReference type="ARBA" id="ARBA00005291"/>
    </source>
</evidence>
<reference evidence="3 4" key="1">
    <citation type="submission" date="2024-02" db="EMBL/GenBank/DDBJ databases">
        <title>Genome sequence of Aquincola sp. MAHUQ-54.</title>
        <authorList>
            <person name="Huq M.A."/>
        </authorList>
    </citation>
    <scope>NUCLEOTIDE SEQUENCE [LARGE SCALE GENOMIC DNA]</scope>
    <source>
        <strain evidence="3 4">MAHUQ-54</strain>
    </source>
</reference>
<comment type="caution">
    <text evidence="3">The sequence shown here is derived from an EMBL/GenBank/DDBJ whole genome shotgun (WGS) entry which is preliminary data.</text>
</comment>
<dbReference type="InterPro" id="IPR011008">
    <property type="entry name" value="Dimeric_a/b-barrel"/>
</dbReference>
<gene>
    <name evidence="3" type="ORF">V4F39_08965</name>
</gene>
<dbReference type="InterPro" id="IPR051557">
    <property type="entry name" value="NipSnap_domain"/>
</dbReference>
<feature type="domain" description="NIPSNAP" evidence="2">
    <location>
        <begin position="3"/>
        <end position="102"/>
    </location>
</feature>
<dbReference type="SUPFAM" id="SSF54909">
    <property type="entry name" value="Dimeric alpha+beta barrel"/>
    <property type="match status" value="1"/>
</dbReference>
<keyword evidence="4" id="KW-1185">Reference proteome</keyword>
<dbReference type="Gene3D" id="3.30.70.100">
    <property type="match status" value="1"/>
</dbReference>
<dbReference type="PANTHER" id="PTHR21017:SF17">
    <property type="entry name" value="PROTEIN NIPSNAP"/>
    <property type="match status" value="1"/>
</dbReference>
<evidence type="ECO:0000259" key="2">
    <source>
        <dbReference type="Pfam" id="PF07978"/>
    </source>
</evidence>